<dbReference type="OrthoDB" id="1842378at2759"/>
<dbReference type="Proteomes" id="UP000087766">
    <property type="component" value="Chromosome 8"/>
</dbReference>
<comment type="similarity">
    <text evidence="2">Belongs to the TMEM45 family.</text>
</comment>
<dbReference type="GO" id="GO:0016020">
    <property type="term" value="C:membrane"/>
    <property type="evidence" value="ECO:0007669"/>
    <property type="project" value="UniProtKB-SubCell"/>
</dbReference>
<keyword evidence="4 6" id="KW-1133">Transmembrane helix</keyword>
<feature type="transmembrane region" description="Helical" evidence="6">
    <location>
        <begin position="12"/>
        <end position="30"/>
    </location>
</feature>
<accession>A0A1S3V8V5</accession>
<evidence type="ECO:0000256" key="6">
    <source>
        <dbReference type="SAM" id="Phobius"/>
    </source>
</evidence>
<evidence type="ECO:0000256" key="1">
    <source>
        <dbReference type="ARBA" id="ARBA00004141"/>
    </source>
</evidence>
<dbReference type="KEGG" id="vra:106772594"/>
<name>A0A1S3V8V5_VIGRR</name>
<keyword evidence="3 6" id="KW-0812">Transmembrane</keyword>
<dbReference type="PANTHER" id="PTHR47830">
    <property type="entry name" value="OS11G0534100 PROTEIN"/>
    <property type="match status" value="1"/>
</dbReference>
<keyword evidence="5 6" id="KW-0472">Membrane</keyword>
<evidence type="ECO:0000256" key="4">
    <source>
        <dbReference type="ARBA" id="ARBA00022989"/>
    </source>
</evidence>
<feature type="transmembrane region" description="Helical" evidence="6">
    <location>
        <begin position="200"/>
        <end position="221"/>
    </location>
</feature>
<feature type="transmembrane region" description="Helical" evidence="6">
    <location>
        <begin position="51"/>
        <end position="72"/>
    </location>
</feature>
<dbReference type="RefSeq" id="XP_014514584.1">
    <property type="nucleotide sequence ID" value="XM_014659098.2"/>
</dbReference>
<reference evidence="8" key="2">
    <citation type="submission" date="2025-08" db="UniProtKB">
        <authorList>
            <consortium name="RefSeq"/>
        </authorList>
    </citation>
    <scope>IDENTIFICATION</scope>
    <source>
        <tissue evidence="8">Leaf</tissue>
    </source>
</reference>
<evidence type="ECO:0000313" key="7">
    <source>
        <dbReference type="Proteomes" id="UP000087766"/>
    </source>
</evidence>
<gene>
    <name evidence="8" type="primary">LOC106772594</name>
</gene>
<proteinExistence type="inferred from homology"/>
<sequence length="255" mass="28228">MASLTTHLSGFIIFFPIGIRRLVSSTSLYLHNPSHFRSKLWYFSDPKWKTLDLYAVLIALPVFSFTEFFLFFSFSGHPVYKFSFFQQSLAVLAFWLLTILIIVRERVGGTSLVDEGFVFLSGGIVFLLEYSVMEKGVSGLAGSVYGYLGGLTLAGFSLYTDLFGLKGCRKINFLESQKQLVDVHCDLDEDSLRGVTLMNFLFTVHAIGVVVLAFGAFGVVAGNRSLKSGEAKGPLLSESESSSFRTLALPDLEME</sequence>
<protein>
    <submittedName>
        <fullName evidence="8">Uncharacterized protein LOC106772594</fullName>
    </submittedName>
</protein>
<evidence type="ECO:0000313" key="8">
    <source>
        <dbReference type="RefSeq" id="XP_014514584.1"/>
    </source>
</evidence>
<feature type="transmembrane region" description="Helical" evidence="6">
    <location>
        <begin position="84"/>
        <end position="103"/>
    </location>
</feature>
<dbReference type="GeneID" id="106772594"/>
<dbReference type="InterPro" id="IPR006904">
    <property type="entry name" value="DUF716"/>
</dbReference>
<organism evidence="7 8">
    <name type="scientific">Vigna radiata var. radiata</name>
    <name type="common">Mung bean</name>
    <name type="synonym">Phaseolus aureus</name>
    <dbReference type="NCBI Taxonomy" id="3916"/>
    <lineage>
        <taxon>Eukaryota</taxon>
        <taxon>Viridiplantae</taxon>
        <taxon>Streptophyta</taxon>
        <taxon>Embryophyta</taxon>
        <taxon>Tracheophyta</taxon>
        <taxon>Spermatophyta</taxon>
        <taxon>Magnoliopsida</taxon>
        <taxon>eudicotyledons</taxon>
        <taxon>Gunneridae</taxon>
        <taxon>Pentapetalae</taxon>
        <taxon>rosids</taxon>
        <taxon>fabids</taxon>
        <taxon>Fabales</taxon>
        <taxon>Fabaceae</taxon>
        <taxon>Papilionoideae</taxon>
        <taxon>50 kb inversion clade</taxon>
        <taxon>NPAAA clade</taxon>
        <taxon>indigoferoid/millettioid clade</taxon>
        <taxon>Phaseoleae</taxon>
        <taxon>Vigna</taxon>
    </lineage>
</organism>
<evidence type="ECO:0000256" key="2">
    <source>
        <dbReference type="ARBA" id="ARBA00006948"/>
    </source>
</evidence>
<feature type="transmembrane region" description="Helical" evidence="6">
    <location>
        <begin position="144"/>
        <end position="165"/>
    </location>
</feature>
<dbReference type="Pfam" id="PF04819">
    <property type="entry name" value="DUF716"/>
    <property type="match status" value="1"/>
</dbReference>
<comment type="subcellular location">
    <subcellularLocation>
        <location evidence="1">Membrane</location>
        <topology evidence="1">Multi-pass membrane protein</topology>
    </subcellularLocation>
</comment>
<dbReference type="PANTHER" id="PTHR47830:SF2">
    <property type="entry name" value="PROTEIN, PUTATIVE-RELATED"/>
    <property type="match status" value="1"/>
</dbReference>
<dbReference type="AlphaFoldDB" id="A0A1S3V8V5"/>
<evidence type="ECO:0000256" key="3">
    <source>
        <dbReference type="ARBA" id="ARBA00022692"/>
    </source>
</evidence>
<evidence type="ECO:0000256" key="5">
    <source>
        <dbReference type="ARBA" id="ARBA00023136"/>
    </source>
</evidence>
<feature type="transmembrane region" description="Helical" evidence="6">
    <location>
        <begin position="115"/>
        <end position="132"/>
    </location>
</feature>
<reference evidence="7" key="1">
    <citation type="journal article" date="2014" name="Nat. Commun.">
        <title>Genome sequence of mungbean and insights into evolution within Vigna species.</title>
        <authorList>
            <person name="Kang Y.J."/>
            <person name="Kim S.K."/>
            <person name="Kim M.Y."/>
            <person name="Lestari P."/>
            <person name="Kim K.H."/>
            <person name="Ha B.K."/>
            <person name="Jun T.H."/>
            <person name="Hwang W.J."/>
            <person name="Lee T."/>
            <person name="Lee J."/>
            <person name="Shim S."/>
            <person name="Yoon M.Y."/>
            <person name="Jang Y.E."/>
            <person name="Han K.S."/>
            <person name="Taeprayoon P."/>
            <person name="Yoon N."/>
            <person name="Somta P."/>
            <person name="Tanya P."/>
            <person name="Kim K.S."/>
            <person name="Gwag J.G."/>
            <person name="Moon J.K."/>
            <person name="Lee Y.H."/>
            <person name="Park B.S."/>
            <person name="Bombarely A."/>
            <person name="Doyle J.J."/>
            <person name="Jackson S.A."/>
            <person name="Schafleitner R."/>
            <person name="Srinives P."/>
            <person name="Varshney R.K."/>
            <person name="Lee S.H."/>
        </authorList>
    </citation>
    <scope>NUCLEOTIDE SEQUENCE [LARGE SCALE GENOMIC DNA]</scope>
    <source>
        <strain evidence="7">cv. VC1973A</strain>
    </source>
</reference>
<keyword evidence="7" id="KW-1185">Reference proteome</keyword>